<evidence type="ECO:0000313" key="3">
    <source>
        <dbReference type="Proteomes" id="UP000271241"/>
    </source>
</evidence>
<reference evidence="3" key="1">
    <citation type="journal article" date="2018" name="Nat. Microbiol.">
        <title>Leveraging single-cell genomics to expand the fungal tree of life.</title>
        <authorList>
            <person name="Ahrendt S.R."/>
            <person name="Quandt C.A."/>
            <person name="Ciobanu D."/>
            <person name="Clum A."/>
            <person name="Salamov A."/>
            <person name="Andreopoulos B."/>
            <person name="Cheng J.F."/>
            <person name="Woyke T."/>
            <person name="Pelin A."/>
            <person name="Henrissat B."/>
            <person name="Reynolds N.K."/>
            <person name="Benny G.L."/>
            <person name="Smith M.E."/>
            <person name="James T.Y."/>
            <person name="Grigoriev I.V."/>
        </authorList>
    </citation>
    <scope>NUCLEOTIDE SEQUENCE [LARGE SCALE GENOMIC DNA]</scope>
    <source>
        <strain evidence="3">RSA 1356</strain>
    </source>
</reference>
<organism evidence="2 3">
    <name type="scientific">Thamnocephalis sphaerospora</name>
    <dbReference type="NCBI Taxonomy" id="78915"/>
    <lineage>
        <taxon>Eukaryota</taxon>
        <taxon>Fungi</taxon>
        <taxon>Fungi incertae sedis</taxon>
        <taxon>Zoopagomycota</taxon>
        <taxon>Zoopagomycotina</taxon>
        <taxon>Zoopagomycetes</taxon>
        <taxon>Zoopagales</taxon>
        <taxon>Sigmoideomycetaceae</taxon>
        <taxon>Thamnocephalis</taxon>
    </lineage>
</organism>
<proteinExistence type="predicted"/>
<dbReference type="PANTHER" id="PTHR44167">
    <property type="entry name" value="OVARIAN-SPECIFIC SERINE/THREONINE-PROTEIN KINASE LOK-RELATED"/>
    <property type="match status" value="1"/>
</dbReference>
<dbReference type="Gene3D" id="1.10.510.10">
    <property type="entry name" value="Transferase(Phosphotransferase) domain 1"/>
    <property type="match status" value="1"/>
</dbReference>
<protein>
    <submittedName>
        <fullName evidence="2">Kinase-like domain-containing protein</fullName>
    </submittedName>
</protein>
<dbReference type="InterPro" id="IPR000719">
    <property type="entry name" value="Prot_kinase_dom"/>
</dbReference>
<dbReference type="GO" id="GO:0004672">
    <property type="term" value="F:protein kinase activity"/>
    <property type="evidence" value="ECO:0007669"/>
    <property type="project" value="InterPro"/>
</dbReference>
<dbReference type="AlphaFoldDB" id="A0A4P9XWN8"/>
<dbReference type="STRING" id="78915.A0A4P9XWN8"/>
<sequence length="198" mass="22568">MVQYKGKPGFIKCTNRKDNFDRERMALEVNDYAYSLNNQEKYDILPFVFYQIVEGIKYMNSLGLVHGDIKPESKHGSVYCNLKNRPIVTIIDFDLSQMVGKSGIAKSRGGTAGYFAPEDTLEVPIDQYKRDTWMVGATLYAALRGSSPYKHVEPLMSAWKYKIELMEKMMTIDPARRPRLDELESLLLESFKSAASTA</sequence>
<dbReference type="EMBL" id="KZ992438">
    <property type="protein sequence ID" value="RKP10754.1"/>
    <property type="molecule type" value="Genomic_DNA"/>
</dbReference>
<accession>A0A4P9XWN8</accession>
<dbReference type="SMART" id="SM00220">
    <property type="entry name" value="S_TKc"/>
    <property type="match status" value="1"/>
</dbReference>
<keyword evidence="3" id="KW-1185">Reference proteome</keyword>
<keyword evidence="2" id="KW-0808">Transferase</keyword>
<dbReference type="Pfam" id="PF00069">
    <property type="entry name" value="Pkinase"/>
    <property type="match status" value="1"/>
</dbReference>
<dbReference type="PANTHER" id="PTHR44167:SF24">
    <property type="entry name" value="SERINE_THREONINE-PROTEIN KINASE CHK2"/>
    <property type="match status" value="1"/>
</dbReference>
<dbReference type="PROSITE" id="PS50011">
    <property type="entry name" value="PROTEIN_KINASE_DOM"/>
    <property type="match status" value="1"/>
</dbReference>
<dbReference type="GO" id="GO:0005524">
    <property type="term" value="F:ATP binding"/>
    <property type="evidence" value="ECO:0007669"/>
    <property type="project" value="InterPro"/>
</dbReference>
<keyword evidence="2" id="KW-0418">Kinase</keyword>
<dbReference type="InterPro" id="IPR011009">
    <property type="entry name" value="Kinase-like_dom_sf"/>
</dbReference>
<dbReference type="SUPFAM" id="SSF56112">
    <property type="entry name" value="Protein kinase-like (PK-like)"/>
    <property type="match status" value="1"/>
</dbReference>
<evidence type="ECO:0000259" key="1">
    <source>
        <dbReference type="PROSITE" id="PS50011"/>
    </source>
</evidence>
<dbReference type="OrthoDB" id="4062651at2759"/>
<name>A0A4P9XWN8_9FUNG</name>
<dbReference type="Proteomes" id="UP000271241">
    <property type="component" value="Unassembled WGS sequence"/>
</dbReference>
<feature type="domain" description="Protein kinase" evidence="1">
    <location>
        <begin position="1"/>
        <end position="187"/>
    </location>
</feature>
<gene>
    <name evidence="2" type="ORF">THASP1DRAFT_21573</name>
</gene>
<evidence type="ECO:0000313" key="2">
    <source>
        <dbReference type="EMBL" id="RKP10754.1"/>
    </source>
</evidence>